<reference evidence="5 6" key="1">
    <citation type="submission" date="2018-10" db="EMBL/GenBank/DDBJ databases">
        <authorList>
            <person name="Li J."/>
        </authorList>
    </citation>
    <scope>NUCLEOTIDE SEQUENCE [LARGE SCALE GENOMIC DNA]</scope>
    <source>
        <strain evidence="5 6">CCTCC AB209002</strain>
    </source>
</reference>
<keyword evidence="2" id="KW-0238">DNA-binding</keyword>
<dbReference type="SUPFAM" id="SSF56349">
    <property type="entry name" value="DNA breaking-rejoining enzymes"/>
    <property type="match status" value="1"/>
</dbReference>
<dbReference type="Proteomes" id="UP000270299">
    <property type="component" value="Unassembled WGS sequence"/>
</dbReference>
<name>A0A3L6ZP07_9MICO</name>
<dbReference type="Gene3D" id="1.10.150.130">
    <property type="match status" value="1"/>
</dbReference>
<dbReference type="InterPro" id="IPR010998">
    <property type="entry name" value="Integrase_recombinase_N"/>
</dbReference>
<dbReference type="CDD" id="cd01189">
    <property type="entry name" value="INT_ICEBs1_C_like"/>
    <property type="match status" value="1"/>
</dbReference>
<dbReference type="PANTHER" id="PTHR30349">
    <property type="entry name" value="PHAGE INTEGRASE-RELATED"/>
    <property type="match status" value="1"/>
</dbReference>
<dbReference type="PANTHER" id="PTHR30349:SF64">
    <property type="entry name" value="PROPHAGE INTEGRASE INTD-RELATED"/>
    <property type="match status" value="1"/>
</dbReference>
<dbReference type="AlphaFoldDB" id="A0A3L6ZP07"/>
<dbReference type="Pfam" id="PF00589">
    <property type="entry name" value="Phage_integrase"/>
    <property type="match status" value="1"/>
</dbReference>
<dbReference type="EMBL" id="RCUV01000013">
    <property type="protein sequence ID" value="RLP69405.1"/>
    <property type="molecule type" value="Genomic_DNA"/>
</dbReference>
<dbReference type="RefSeq" id="WP_121673536.1">
    <property type="nucleotide sequence ID" value="NZ_BMXM01000009.1"/>
</dbReference>
<dbReference type="InterPro" id="IPR002104">
    <property type="entry name" value="Integrase_catalytic"/>
</dbReference>
<gene>
    <name evidence="5" type="ORF">D9V29_11835</name>
</gene>
<evidence type="ECO:0000256" key="3">
    <source>
        <dbReference type="ARBA" id="ARBA00023172"/>
    </source>
</evidence>
<evidence type="ECO:0000259" key="4">
    <source>
        <dbReference type="PROSITE" id="PS51898"/>
    </source>
</evidence>
<dbReference type="InterPro" id="IPR013762">
    <property type="entry name" value="Integrase-like_cat_sf"/>
</dbReference>
<proteinExistence type="inferred from homology"/>
<evidence type="ECO:0000313" key="5">
    <source>
        <dbReference type="EMBL" id="RLP69405.1"/>
    </source>
</evidence>
<keyword evidence="3" id="KW-0233">DNA recombination</keyword>
<accession>A0A3L6ZP07</accession>
<dbReference type="GO" id="GO:0003677">
    <property type="term" value="F:DNA binding"/>
    <property type="evidence" value="ECO:0007669"/>
    <property type="project" value="UniProtKB-KW"/>
</dbReference>
<evidence type="ECO:0000256" key="2">
    <source>
        <dbReference type="ARBA" id="ARBA00023125"/>
    </source>
</evidence>
<dbReference type="PROSITE" id="PS51898">
    <property type="entry name" value="TYR_RECOMBINASE"/>
    <property type="match status" value="1"/>
</dbReference>
<dbReference type="GO" id="GO:0006310">
    <property type="term" value="P:DNA recombination"/>
    <property type="evidence" value="ECO:0007669"/>
    <property type="project" value="UniProtKB-KW"/>
</dbReference>
<comment type="similarity">
    <text evidence="1">Belongs to the 'phage' integrase family.</text>
</comment>
<evidence type="ECO:0000313" key="6">
    <source>
        <dbReference type="Proteomes" id="UP000270299"/>
    </source>
</evidence>
<feature type="domain" description="Tyr recombinase" evidence="4">
    <location>
        <begin position="169"/>
        <end position="357"/>
    </location>
</feature>
<dbReference type="Gene3D" id="1.10.443.10">
    <property type="entry name" value="Intergrase catalytic core"/>
    <property type="match status" value="1"/>
</dbReference>
<dbReference type="InterPro" id="IPR011010">
    <property type="entry name" value="DNA_brk_join_enz"/>
</dbReference>
<comment type="caution">
    <text evidence="5">The sequence shown here is derived from an EMBL/GenBank/DDBJ whole genome shotgun (WGS) entry which is preliminary data.</text>
</comment>
<protein>
    <submittedName>
        <fullName evidence="5">Site-specific integrase</fullName>
    </submittedName>
</protein>
<sequence length="383" mass="41848">MGSVQAYETAAGKRWRVLYRRPDHQQTQKRGFPNKKAAELYLASVEISKANGEYVDPAAARAVVGDLGVEWLARQTHLKPSAFRSLDSAWRVHVEPRWGATPIAAIMHTDVQKWVSELGTGTKNEKPKGSTTVKRSYGVLAAILDDAVRDRRLSSNPARGVNLPRKTSKKRVYLTHAQVQLLADSAGVQSTLVLFLAYTGLRWGEATGMRVQDLDALRRRVSVHENAVNVGGRIVVGTPKSHASRSVPFPDFLSEPLARLCEGKERSALLFGNGRDHLRSPDVRDGWYVSAIRKAQRIDPTFPTLTLHDLRHTAASLAISAGANVKAVQRMLGHASAAMTLDTYADLFDDDLDAVATALNHAKANSTVAKVLPIRPSSAAEKS</sequence>
<organism evidence="5 6">
    <name type="scientific">Mycetocola manganoxydans</name>
    <dbReference type="NCBI Taxonomy" id="699879"/>
    <lineage>
        <taxon>Bacteria</taxon>
        <taxon>Bacillati</taxon>
        <taxon>Actinomycetota</taxon>
        <taxon>Actinomycetes</taxon>
        <taxon>Micrococcales</taxon>
        <taxon>Microbacteriaceae</taxon>
        <taxon>Mycetocola</taxon>
    </lineage>
</organism>
<keyword evidence="6" id="KW-1185">Reference proteome</keyword>
<dbReference type="InterPro" id="IPR050090">
    <property type="entry name" value="Tyrosine_recombinase_XerCD"/>
</dbReference>
<evidence type="ECO:0000256" key="1">
    <source>
        <dbReference type="ARBA" id="ARBA00008857"/>
    </source>
</evidence>
<dbReference type="OrthoDB" id="1822491at2"/>
<dbReference type="GO" id="GO:0015074">
    <property type="term" value="P:DNA integration"/>
    <property type="evidence" value="ECO:0007669"/>
    <property type="project" value="InterPro"/>
</dbReference>